<dbReference type="Proteomes" id="UP001597383">
    <property type="component" value="Unassembled WGS sequence"/>
</dbReference>
<evidence type="ECO:0000259" key="2">
    <source>
        <dbReference type="Pfam" id="PF08378"/>
    </source>
</evidence>
<feature type="domain" description="NERD" evidence="2">
    <location>
        <begin position="26"/>
        <end position="118"/>
    </location>
</feature>
<dbReference type="RefSeq" id="WP_377555068.1">
    <property type="nucleotide sequence ID" value="NZ_JBHUHQ010000006.1"/>
</dbReference>
<evidence type="ECO:0000313" key="3">
    <source>
        <dbReference type="EMBL" id="MFD2043341.1"/>
    </source>
</evidence>
<keyword evidence="1" id="KW-1133">Transmembrane helix</keyword>
<sequence>MAIFIGKSDLINSLNVCERLEDQKEIEAEIEVGNQLQRMLPDDTYVVAQPKIGEVQPDFLVISPTYGFRIIEVKNIRITDMENVFSNGILQTKYGNKNPFAQVKSYAVSWKNYLLSNHRDLGLDDPFRYTGYAVIHKGFSKLEFEHKFGGQISAWAPGDADNYYKYHFCFDEIGNDFNDILAGATRFKSYALKNFHIHEIIDHLIVASYKKDEDSNIGNSDEQLQKVNRVVDEVLQPKEALQADTDSHQPRKKRKKLLVIVPILIVFLTIIVFSFANLLEKDKVIDVGSMEGLSRIISGEDHTEEYVEVSATVNSFYYDAESETKIMTLSDGSDQMEAVIAKNVDVPKIEEGQIYTFRGYIQLSEDESRMELKITGVEQDE</sequence>
<proteinExistence type="predicted"/>
<dbReference type="Pfam" id="PF08378">
    <property type="entry name" value="NERD"/>
    <property type="match status" value="1"/>
</dbReference>
<organism evidence="3 4">
    <name type="scientific">Ornithinibacillus salinisoli</name>
    <dbReference type="NCBI Taxonomy" id="1848459"/>
    <lineage>
        <taxon>Bacteria</taxon>
        <taxon>Bacillati</taxon>
        <taxon>Bacillota</taxon>
        <taxon>Bacilli</taxon>
        <taxon>Bacillales</taxon>
        <taxon>Bacillaceae</taxon>
        <taxon>Ornithinibacillus</taxon>
    </lineage>
</organism>
<dbReference type="InterPro" id="IPR011528">
    <property type="entry name" value="NERD"/>
</dbReference>
<accession>A0ABW4VW59</accession>
<evidence type="ECO:0000256" key="1">
    <source>
        <dbReference type="SAM" id="Phobius"/>
    </source>
</evidence>
<evidence type="ECO:0000313" key="4">
    <source>
        <dbReference type="Proteomes" id="UP001597383"/>
    </source>
</evidence>
<reference evidence="4" key="1">
    <citation type="journal article" date="2019" name="Int. J. Syst. Evol. Microbiol.">
        <title>The Global Catalogue of Microorganisms (GCM) 10K type strain sequencing project: providing services to taxonomists for standard genome sequencing and annotation.</title>
        <authorList>
            <consortium name="The Broad Institute Genomics Platform"/>
            <consortium name="The Broad Institute Genome Sequencing Center for Infectious Disease"/>
            <person name="Wu L."/>
            <person name="Ma J."/>
        </authorList>
    </citation>
    <scope>NUCLEOTIDE SEQUENCE [LARGE SCALE GENOMIC DNA]</scope>
    <source>
        <strain evidence="4">R28</strain>
    </source>
</reference>
<keyword evidence="1" id="KW-0472">Membrane</keyword>
<comment type="caution">
    <text evidence="3">The sequence shown here is derived from an EMBL/GenBank/DDBJ whole genome shotgun (WGS) entry which is preliminary data.</text>
</comment>
<keyword evidence="4" id="KW-1185">Reference proteome</keyword>
<keyword evidence="1" id="KW-0812">Transmembrane</keyword>
<name>A0ABW4VW59_9BACI</name>
<gene>
    <name evidence="3" type="ORF">ACFSJF_03460</name>
</gene>
<dbReference type="EMBL" id="JBHUHQ010000006">
    <property type="protein sequence ID" value="MFD2043341.1"/>
    <property type="molecule type" value="Genomic_DNA"/>
</dbReference>
<protein>
    <submittedName>
        <fullName evidence="3">Nuclease-related domain-containing protein</fullName>
    </submittedName>
</protein>
<feature type="transmembrane region" description="Helical" evidence="1">
    <location>
        <begin position="257"/>
        <end position="279"/>
    </location>
</feature>